<sequence length="78" mass="8336">MRWACSPRAVLPLWTTSLPARAELTTRGALAAKVEPDLAAKVEPEPAAKVEPELAARTELAAIRPASRLAWTSATSSR</sequence>
<accession>A0A150PRZ9</accession>
<protein>
    <submittedName>
        <fullName evidence="1">Uncharacterized protein</fullName>
    </submittedName>
</protein>
<comment type="caution">
    <text evidence="1">The sequence shown here is derived from an EMBL/GenBank/DDBJ whole genome shotgun (WGS) entry which is preliminary data.</text>
</comment>
<organism evidence="1 2">
    <name type="scientific">Sorangium cellulosum</name>
    <name type="common">Polyangium cellulosum</name>
    <dbReference type="NCBI Taxonomy" id="56"/>
    <lineage>
        <taxon>Bacteria</taxon>
        <taxon>Pseudomonadati</taxon>
        <taxon>Myxococcota</taxon>
        <taxon>Polyangia</taxon>
        <taxon>Polyangiales</taxon>
        <taxon>Polyangiaceae</taxon>
        <taxon>Sorangium</taxon>
    </lineage>
</organism>
<proteinExistence type="predicted"/>
<name>A0A150PRZ9_SORCE</name>
<dbReference type="AlphaFoldDB" id="A0A150PRZ9"/>
<reference evidence="1 2" key="1">
    <citation type="submission" date="2014-02" db="EMBL/GenBank/DDBJ databases">
        <title>The small core and large imbalanced accessory genome model reveals a collaborative survival strategy of Sorangium cellulosum strains in nature.</title>
        <authorList>
            <person name="Han K."/>
            <person name="Peng R."/>
            <person name="Blom J."/>
            <person name="Li Y.-Z."/>
        </authorList>
    </citation>
    <scope>NUCLEOTIDE SEQUENCE [LARGE SCALE GENOMIC DNA]</scope>
    <source>
        <strain evidence="1 2">So0157-25</strain>
    </source>
</reference>
<evidence type="ECO:0000313" key="2">
    <source>
        <dbReference type="Proteomes" id="UP000075420"/>
    </source>
</evidence>
<evidence type="ECO:0000313" key="1">
    <source>
        <dbReference type="EMBL" id="KYF58433.1"/>
    </source>
</evidence>
<dbReference type="EMBL" id="JELY01000705">
    <property type="protein sequence ID" value="KYF58433.1"/>
    <property type="molecule type" value="Genomic_DNA"/>
</dbReference>
<dbReference type="Proteomes" id="UP000075420">
    <property type="component" value="Unassembled WGS sequence"/>
</dbReference>
<gene>
    <name evidence="1" type="ORF">BE08_39710</name>
</gene>